<reference evidence="2" key="1">
    <citation type="submission" date="2023-02" db="EMBL/GenBank/DDBJ databases">
        <title>Genome of toxic invasive species Heracleum sosnowskyi carries increased number of genes despite the absence of recent whole-genome duplications.</title>
        <authorList>
            <person name="Schelkunov M."/>
            <person name="Shtratnikova V."/>
            <person name="Makarenko M."/>
            <person name="Klepikova A."/>
            <person name="Omelchenko D."/>
            <person name="Novikova G."/>
            <person name="Obukhova E."/>
            <person name="Bogdanov V."/>
            <person name="Penin A."/>
            <person name="Logacheva M."/>
        </authorList>
    </citation>
    <scope>NUCLEOTIDE SEQUENCE</scope>
    <source>
        <strain evidence="2">Hsosn_3</strain>
        <tissue evidence="2">Leaf</tissue>
    </source>
</reference>
<evidence type="ECO:0000313" key="3">
    <source>
        <dbReference type="Proteomes" id="UP001237642"/>
    </source>
</evidence>
<sequence length="210" mass="23706">MGPKDLCLMNDPLSSILTGFKGMRKEKKIPLWLRSNVVDPALMDANSNNEALEKKGLTREMYKARKHQTGKHTLGERKHLSKISKGSKSFSHELGPKGGICLIHPRPHSFVDLKQFMELQGLHNSQLQLTAVLKLALVDLEERHRQANATIKEKEYLISNLIKSKRSLIERAFKLRAEPESAALDVSSLFTKIERKDKIENGNRVSTSAN</sequence>
<proteinExistence type="predicted"/>
<comment type="caution">
    <text evidence="2">The sequence shown here is derived from an EMBL/GenBank/DDBJ whole genome shotgun (WGS) entry which is preliminary data.</text>
</comment>
<dbReference type="Proteomes" id="UP001237642">
    <property type="component" value="Unassembled WGS sequence"/>
</dbReference>
<evidence type="ECO:0000313" key="2">
    <source>
        <dbReference type="EMBL" id="KAK1392809.1"/>
    </source>
</evidence>
<accession>A0AAD8N172</accession>
<feature type="region of interest" description="Disordered" evidence="1">
    <location>
        <begin position="68"/>
        <end position="90"/>
    </location>
</feature>
<reference evidence="2" key="2">
    <citation type="submission" date="2023-05" db="EMBL/GenBank/DDBJ databases">
        <authorList>
            <person name="Schelkunov M.I."/>
        </authorList>
    </citation>
    <scope>NUCLEOTIDE SEQUENCE</scope>
    <source>
        <strain evidence="2">Hsosn_3</strain>
        <tissue evidence="2">Leaf</tissue>
    </source>
</reference>
<keyword evidence="3" id="KW-1185">Reference proteome</keyword>
<dbReference type="AlphaFoldDB" id="A0AAD8N172"/>
<organism evidence="2 3">
    <name type="scientific">Heracleum sosnowskyi</name>
    <dbReference type="NCBI Taxonomy" id="360622"/>
    <lineage>
        <taxon>Eukaryota</taxon>
        <taxon>Viridiplantae</taxon>
        <taxon>Streptophyta</taxon>
        <taxon>Embryophyta</taxon>
        <taxon>Tracheophyta</taxon>
        <taxon>Spermatophyta</taxon>
        <taxon>Magnoliopsida</taxon>
        <taxon>eudicotyledons</taxon>
        <taxon>Gunneridae</taxon>
        <taxon>Pentapetalae</taxon>
        <taxon>asterids</taxon>
        <taxon>campanulids</taxon>
        <taxon>Apiales</taxon>
        <taxon>Apiaceae</taxon>
        <taxon>Apioideae</taxon>
        <taxon>apioid superclade</taxon>
        <taxon>Tordylieae</taxon>
        <taxon>Tordyliinae</taxon>
        <taxon>Heracleum</taxon>
    </lineage>
</organism>
<name>A0AAD8N172_9APIA</name>
<dbReference type="EMBL" id="JAUIZM010000003">
    <property type="protein sequence ID" value="KAK1392809.1"/>
    <property type="molecule type" value="Genomic_DNA"/>
</dbReference>
<protein>
    <submittedName>
        <fullName evidence="2">Uncharacterized protein</fullName>
    </submittedName>
</protein>
<gene>
    <name evidence="2" type="ORF">POM88_011865</name>
</gene>
<evidence type="ECO:0000256" key="1">
    <source>
        <dbReference type="SAM" id="MobiDB-lite"/>
    </source>
</evidence>